<dbReference type="NCBIfam" id="TIGR01951">
    <property type="entry name" value="nusB"/>
    <property type="match status" value="1"/>
</dbReference>
<evidence type="ECO:0000313" key="12">
    <source>
        <dbReference type="EMBL" id="CAB5010941.1"/>
    </source>
</evidence>
<dbReference type="EMBL" id="CAEZYF010000011">
    <property type="protein sequence ID" value="CAB4727829.1"/>
    <property type="molecule type" value="Genomic_DNA"/>
</dbReference>
<dbReference type="InterPro" id="IPR006027">
    <property type="entry name" value="NusB_RsmB_TIM44"/>
</dbReference>
<keyword evidence="3" id="KW-0694">RNA-binding</keyword>
<feature type="compositionally biased region" description="Low complexity" evidence="6">
    <location>
        <begin position="1"/>
        <end position="14"/>
    </location>
</feature>
<accession>A0A6J6A8G8</accession>
<evidence type="ECO:0000256" key="2">
    <source>
        <dbReference type="ARBA" id="ARBA00022814"/>
    </source>
</evidence>
<evidence type="ECO:0000256" key="5">
    <source>
        <dbReference type="ARBA" id="ARBA00023163"/>
    </source>
</evidence>
<dbReference type="SUPFAM" id="SSF48013">
    <property type="entry name" value="NusB-like"/>
    <property type="match status" value="1"/>
</dbReference>
<evidence type="ECO:0000256" key="1">
    <source>
        <dbReference type="ARBA" id="ARBA00005952"/>
    </source>
</evidence>
<name>A0A6J6A8G8_9ZZZZ</name>
<evidence type="ECO:0000313" key="8">
    <source>
        <dbReference type="EMBL" id="CAB4364485.1"/>
    </source>
</evidence>
<dbReference type="GO" id="GO:0005829">
    <property type="term" value="C:cytosol"/>
    <property type="evidence" value="ECO:0007669"/>
    <property type="project" value="TreeGrafter"/>
</dbReference>
<proteinExistence type="inferred from homology"/>
<dbReference type="GO" id="GO:0031564">
    <property type="term" value="P:transcription antitermination"/>
    <property type="evidence" value="ECO:0007669"/>
    <property type="project" value="UniProtKB-KW"/>
</dbReference>
<protein>
    <submittedName>
        <fullName evidence="8">Unannotated protein</fullName>
    </submittedName>
</protein>
<feature type="domain" description="NusB/RsmB/TIM44" evidence="7">
    <location>
        <begin position="22"/>
        <end position="138"/>
    </location>
</feature>
<evidence type="ECO:0000259" key="7">
    <source>
        <dbReference type="Pfam" id="PF01029"/>
    </source>
</evidence>
<evidence type="ECO:0000256" key="6">
    <source>
        <dbReference type="SAM" id="MobiDB-lite"/>
    </source>
</evidence>
<dbReference type="EMBL" id="CAFBMT010000012">
    <property type="protein sequence ID" value="CAB4940368.1"/>
    <property type="molecule type" value="Genomic_DNA"/>
</dbReference>
<dbReference type="PANTHER" id="PTHR11078:SF3">
    <property type="entry name" value="ANTITERMINATION NUSB DOMAIN-CONTAINING PROTEIN"/>
    <property type="match status" value="1"/>
</dbReference>
<dbReference type="EMBL" id="CAFAAV010000100">
    <property type="protein sequence ID" value="CAB4821414.1"/>
    <property type="molecule type" value="Genomic_DNA"/>
</dbReference>
<dbReference type="InterPro" id="IPR011605">
    <property type="entry name" value="NusB_fam"/>
</dbReference>
<sequence>MSRRGSGSSRPASGMPDERTDARERALILLYESESKAVPPSEVLATQISPADEMTTLLVKGVEANQPALDAAIAKQSKGWTLQRMPSIDRNVLRIAAFELMGRPEVPVAVVLDEAVELAKRFSTDDSGRFVNGVLSALVPILRAP</sequence>
<dbReference type="InterPro" id="IPR035926">
    <property type="entry name" value="NusB-like_sf"/>
</dbReference>
<organism evidence="8">
    <name type="scientific">freshwater metagenome</name>
    <dbReference type="NCBI Taxonomy" id="449393"/>
    <lineage>
        <taxon>unclassified sequences</taxon>
        <taxon>metagenomes</taxon>
        <taxon>ecological metagenomes</taxon>
    </lineage>
</organism>
<dbReference type="EMBL" id="CAFBOL010000109">
    <property type="protein sequence ID" value="CAB5010941.1"/>
    <property type="molecule type" value="Genomic_DNA"/>
</dbReference>
<dbReference type="Pfam" id="PF01029">
    <property type="entry name" value="NusB"/>
    <property type="match status" value="1"/>
</dbReference>
<evidence type="ECO:0000313" key="9">
    <source>
        <dbReference type="EMBL" id="CAB4727829.1"/>
    </source>
</evidence>
<dbReference type="Gene3D" id="1.10.940.10">
    <property type="entry name" value="NusB-like"/>
    <property type="match status" value="1"/>
</dbReference>
<evidence type="ECO:0000256" key="3">
    <source>
        <dbReference type="ARBA" id="ARBA00022884"/>
    </source>
</evidence>
<keyword evidence="2" id="KW-0889">Transcription antitermination</keyword>
<keyword evidence="5" id="KW-0804">Transcription</keyword>
<dbReference type="EMBL" id="CAESGF010000014">
    <property type="protein sequence ID" value="CAB4364485.1"/>
    <property type="molecule type" value="Genomic_DNA"/>
</dbReference>
<dbReference type="GO" id="GO:0003723">
    <property type="term" value="F:RNA binding"/>
    <property type="evidence" value="ECO:0007669"/>
    <property type="project" value="UniProtKB-KW"/>
</dbReference>
<reference evidence="8" key="1">
    <citation type="submission" date="2020-05" db="EMBL/GenBank/DDBJ databases">
        <authorList>
            <person name="Chiriac C."/>
            <person name="Salcher M."/>
            <person name="Ghai R."/>
            <person name="Kavagutti S V."/>
        </authorList>
    </citation>
    <scope>NUCLEOTIDE SEQUENCE</scope>
</reference>
<comment type="similarity">
    <text evidence="1">Belongs to the NusB family.</text>
</comment>
<dbReference type="HAMAP" id="MF_00073">
    <property type="entry name" value="NusB"/>
    <property type="match status" value="1"/>
</dbReference>
<gene>
    <name evidence="9" type="ORF">UFOPK2656_01904</name>
    <name evidence="10" type="ORF">UFOPK3099_01406</name>
    <name evidence="11" type="ORF">UFOPK3651_02120</name>
    <name evidence="12" type="ORF">UFOPK3931_02811</name>
    <name evidence="8" type="ORF">UFOPK4189_02246</name>
</gene>
<evidence type="ECO:0000256" key="4">
    <source>
        <dbReference type="ARBA" id="ARBA00023015"/>
    </source>
</evidence>
<evidence type="ECO:0000313" key="11">
    <source>
        <dbReference type="EMBL" id="CAB4940368.1"/>
    </source>
</evidence>
<evidence type="ECO:0000313" key="10">
    <source>
        <dbReference type="EMBL" id="CAB4821414.1"/>
    </source>
</evidence>
<dbReference type="PANTHER" id="PTHR11078">
    <property type="entry name" value="N UTILIZATION SUBSTANCE PROTEIN B-RELATED"/>
    <property type="match status" value="1"/>
</dbReference>
<feature type="region of interest" description="Disordered" evidence="6">
    <location>
        <begin position="1"/>
        <end position="23"/>
    </location>
</feature>
<keyword evidence="4" id="KW-0805">Transcription regulation</keyword>
<dbReference type="AlphaFoldDB" id="A0A6J6A8G8"/>
<dbReference type="GO" id="GO:0006353">
    <property type="term" value="P:DNA-templated transcription termination"/>
    <property type="evidence" value="ECO:0007669"/>
    <property type="project" value="InterPro"/>
</dbReference>